<organism evidence="1 2">
    <name type="scientific">Arctium lappa</name>
    <name type="common">Greater burdock</name>
    <name type="synonym">Lappa major</name>
    <dbReference type="NCBI Taxonomy" id="4217"/>
    <lineage>
        <taxon>Eukaryota</taxon>
        <taxon>Viridiplantae</taxon>
        <taxon>Streptophyta</taxon>
        <taxon>Embryophyta</taxon>
        <taxon>Tracheophyta</taxon>
        <taxon>Spermatophyta</taxon>
        <taxon>Magnoliopsida</taxon>
        <taxon>eudicotyledons</taxon>
        <taxon>Gunneridae</taxon>
        <taxon>Pentapetalae</taxon>
        <taxon>asterids</taxon>
        <taxon>campanulids</taxon>
        <taxon>Asterales</taxon>
        <taxon>Asteraceae</taxon>
        <taxon>Carduoideae</taxon>
        <taxon>Cardueae</taxon>
        <taxon>Arctiinae</taxon>
        <taxon>Arctium</taxon>
    </lineage>
</organism>
<reference evidence="1 2" key="2">
    <citation type="journal article" date="2022" name="Mol. Ecol. Resour.">
        <title>The genomes of chicory, endive, great burdock and yacon provide insights into Asteraceae paleo-polyploidization history and plant inulin production.</title>
        <authorList>
            <person name="Fan W."/>
            <person name="Wang S."/>
            <person name="Wang H."/>
            <person name="Wang A."/>
            <person name="Jiang F."/>
            <person name="Liu H."/>
            <person name="Zhao H."/>
            <person name="Xu D."/>
            <person name="Zhang Y."/>
        </authorList>
    </citation>
    <scope>NUCLEOTIDE SEQUENCE [LARGE SCALE GENOMIC DNA]</scope>
    <source>
        <strain evidence="2">cv. Niubang</strain>
    </source>
</reference>
<comment type="caution">
    <text evidence="1">The sequence shown here is derived from an EMBL/GenBank/DDBJ whole genome shotgun (WGS) entry which is preliminary data.</text>
</comment>
<accession>A0ACB8Z464</accession>
<gene>
    <name evidence="1" type="ORF">L6452_32384</name>
</gene>
<name>A0ACB8Z464_ARCLA</name>
<proteinExistence type="predicted"/>
<evidence type="ECO:0000313" key="1">
    <source>
        <dbReference type="EMBL" id="KAI3692567.1"/>
    </source>
</evidence>
<reference evidence="2" key="1">
    <citation type="journal article" date="2022" name="Mol. Ecol. Resour.">
        <title>The genomes of chicory, endive, great burdock and yacon provide insights into Asteraceae palaeo-polyploidization history and plant inulin production.</title>
        <authorList>
            <person name="Fan W."/>
            <person name="Wang S."/>
            <person name="Wang H."/>
            <person name="Wang A."/>
            <person name="Jiang F."/>
            <person name="Liu H."/>
            <person name="Zhao H."/>
            <person name="Xu D."/>
            <person name="Zhang Y."/>
        </authorList>
    </citation>
    <scope>NUCLEOTIDE SEQUENCE [LARGE SCALE GENOMIC DNA]</scope>
    <source>
        <strain evidence="2">cv. Niubang</strain>
    </source>
</reference>
<sequence>MSDSNYVTCVQFNPVDESYFISQSIDGKVWIWSIGSSKVVDWTDIREIITAVTYNPDRKGGIIGSMTVCCRFFSLSGFFEELDALEADMGLEITGEGCLHISNLITIPKSSSFLQLQADMLVELTIREVFLKKPFKPPSTDGYSNQNEQLVRRLWARKRFVPWGLSRPALLPITNRVTAPVSMEEEVPEESTSLPPEIEPLILWQSEKSGDGDNNSIPIEVDHILVKFLRPHQRIDVFNRVLDVYQCSYFTSHVLKIGQGKKKALRLTKMDLLATGSLS</sequence>
<protein>
    <submittedName>
        <fullName evidence="1">Uncharacterized protein</fullName>
    </submittedName>
</protein>
<evidence type="ECO:0000313" key="2">
    <source>
        <dbReference type="Proteomes" id="UP001055879"/>
    </source>
</evidence>
<dbReference type="Proteomes" id="UP001055879">
    <property type="component" value="Linkage Group LG11"/>
</dbReference>
<dbReference type="EMBL" id="CM042057">
    <property type="protein sequence ID" value="KAI3692567.1"/>
    <property type="molecule type" value="Genomic_DNA"/>
</dbReference>
<keyword evidence="2" id="KW-1185">Reference proteome</keyword>